<protein>
    <submittedName>
        <fullName evidence="2">Reelin domain-containing protein</fullName>
    </submittedName>
</protein>
<dbReference type="Proteomes" id="UP000095286">
    <property type="component" value="Unplaced"/>
</dbReference>
<evidence type="ECO:0000313" key="1">
    <source>
        <dbReference type="Proteomes" id="UP000095286"/>
    </source>
</evidence>
<reference evidence="2" key="1">
    <citation type="submission" date="2016-11" db="UniProtKB">
        <authorList>
            <consortium name="WormBaseParasite"/>
        </authorList>
    </citation>
    <scope>IDENTIFICATION</scope>
    <source>
        <strain evidence="2">KR3021</strain>
    </source>
</reference>
<name>A0AC35TL17_9BILA</name>
<evidence type="ECO:0000313" key="2">
    <source>
        <dbReference type="WBParaSite" id="RSKR_0000185400.1"/>
    </source>
</evidence>
<organism evidence="1 2">
    <name type="scientific">Rhabditophanes sp. KR3021</name>
    <dbReference type="NCBI Taxonomy" id="114890"/>
    <lineage>
        <taxon>Eukaryota</taxon>
        <taxon>Metazoa</taxon>
        <taxon>Ecdysozoa</taxon>
        <taxon>Nematoda</taxon>
        <taxon>Chromadorea</taxon>
        <taxon>Rhabditida</taxon>
        <taxon>Tylenchina</taxon>
        <taxon>Panagrolaimomorpha</taxon>
        <taxon>Strongyloidoidea</taxon>
        <taxon>Alloionematidae</taxon>
        <taxon>Rhabditophanes</taxon>
    </lineage>
</organism>
<accession>A0AC35TL17</accession>
<dbReference type="WBParaSite" id="RSKR_0000185400.1">
    <property type="protein sequence ID" value="RSKR_0000185400.1"/>
    <property type="gene ID" value="RSKR_0000185400"/>
</dbReference>
<sequence length="188" mass="21382">MFANLYCPILLVPLFSLTVLALHETKGYGCHIKQSLKLDKSLHGFPKKTEPPFEFHFIDAFGTHVKSYMPGQIYTIRLIGYERYRGFVIQSRASNGIGSMIGSLSEGRFVEDSLWSPLGIRFQGCSKSYPTLDSITHSNDKQKYITQAKWTTDKNVGPIQFIFTIAINDKVYWEKWTPKSGFILSNNA</sequence>
<proteinExistence type="predicted"/>